<gene>
    <name evidence="2" type="ORF">K458DRAFT_382511</name>
</gene>
<organism evidence="2 3">
    <name type="scientific">Lentithecium fluviatile CBS 122367</name>
    <dbReference type="NCBI Taxonomy" id="1168545"/>
    <lineage>
        <taxon>Eukaryota</taxon>
        <taxon>Fungi</taxon>
        <taxon>Dikarya</taxon>
        <taxon>Ascomycota</taxon>
        <taxon>Pezizomycotina</taxon>
        <taxon>Dothideomycetes</taxon>
        <taxon>Pleosporomycetidae</taxon>
        <taxon>Pleosporales</taxon>
        <taxon>Massarineae</taxon>
        <taxon>Lentitheciaceae</taxon>
        <taxon>Lentithecium</taxon>
    </lineage>
</organism>
<dbReference type="Proteomes" id="UP000799291">
    <property type="component" value="Unassembled WGS sequence"/>
</dbReference>
<evidence type="ECO:0000256" key="1">
    <source>
        <dbReference type="SAM" id="MobiDB-lite"/>
    </source>
</evidence>
<dbReference type="AlphaFoldDB" id="A0A6G1JK53"/>
<accession>A0A6G1JK53</accession>
<sequence>MPPSQFSPSPHVQSQPRPSTYLFYTIYILHSLSFTTPTPPRLRSNVLIACPDLSRARRQMEQKAQHDHPGSRDVTREMSKVGIAPENMVAWLVVEEMGKVHEGEGMGEGGEYEYGM</sequence>
<name>A0A6G1JK53_9PLEO</name>
<dbReference type="EMBL" id="MU005570">
    <property type="protein sequence ID" value="KAF2690934.1"/>
    <property type="molecule type" value="Genomic_DNA"/>
</dbReference>
<protein>
    <submittedName>
        <fullName evidence="2">Uncharacterized protein</fullName>
    </submittedName>
</protein>
<reference evidence="2" key="1">
    <citation type="journal article" date="2020" name="Stud. Mycol.">
        <title>101 Dothideomycetes genomes: a test case for predicting lifestyles and emergence of pathogens.</title>
        <authorList>
            <person name="Haridas S."/>
            <person name="Albert R."/>
            <person name="Binder M."/>
            <person name="Bloem J."/>
            <person name="Labutti K."/>
            <person name="Salamov A."/>
            <person name="Andreopoulos B."/>
            <person name="Baker S."/>
            <person name="Barry K."/>
            <person name="Bills G."/>
            <person name="Bluhm B."/>
            <person name="Cannon C."/>
            <person name="Castanera R."/>
            <person name="Culley D."/>
            <person name="Daum C."/>
            <person name="Ezra D."/>
            <person name="Gonzalez J."/>
            <person name="Henrissat B."/>
            <person name="Kuo A."/>
            <person name="Liang C."/>
            <person name="Lipzen A."/>
            <person name="Lutzoni F."/>
            <person name="Magnuson J."/>
            <person name="Mondo S."/>
            <person name="Nolan M."/>
            <person name="Ohm R."/>
            <person name="Pangilinan J."/>
            <person name="Park H.-J."/>
            <person name="Ramirez L."/>
            <person name="Alfaro M."/>
            <person name="Sun H."/>
            <person name="Tritt A."/>
            <person name="Yoshinaga Y."/>
            <person name="Zwiers L.-H."/>
            <person name="Turgeon B."/>
            <person name="Goodwin S."/>
            <person name="Spatafora J."/>
            <person name="Crous P."/>
            <person name="Grigoriev I."/>
        </authorList>
    </citation>
    <scope>NUCLEOTIDE SEQUENCE</scope>
    <source>
        <strain evidence="2">CBS 122367</strain>
    </source>
</reference>
<evidence type="ECO:0000313" key="2">
    <source>
        <dbReference type="EMBL" id="KAF2690934.1"/>
    </source>
</evidence>
<evidence type="ECO:0000313" key="3">
    <source>
        <dbReference type="Proteomes" id="UP000799291"/>
    </source>
</evidence>
<proteinExistence type="predicted"/>
<feature type="region of interest" description="Disordered" evidence="1">
    <location>
        <begin position="59"/>
        <end position="78"/>
    </location>
</feature>
<keyword evidence="3" id="KW-1185">Reference proteome</keyword>